<dbReference type="RefSeq" id="XP_018001871.1">
    <property type="nucleotide sequence ID" value="XM_018145609.1"/>
</dbReference>
<protein>
    <submittedName>
        <fullName evidence="1">Spore wall maturation protein DIT1</fullName>
    </submittedName>
</protein>
<gene>
    <name evidence="1" type="ORF">AB675_5400</name>
</gene>
<comment type="caution">
    <text evidence="1">The sequence shown here is derived from an EMBL/GenBank/DDBJ whole genome shotgun (WGS) entry which is preliminary data.</text>
</comment>
<evidence type="ECO:0000313" key="2">
    <source>
        <dbReference type="Proteomes" id="UP000038010"/>
    </source>
</evidence>
<keyword evidence="2" id="KW-1185">Reference proteome</keyword>
<dbReference type="STRING" id="1664694.A0A0N0NNT1"/>
<organism evidence="1 2">
    <name type="scientific">Cyphellophora attinorum</name>
    <dbReference type="NCBI Taxonomy" id="1664694"/>
    <lineage>
        <taxon>Eukaryota</taxon>
        <taxon>Fungi</taxon>
        <taxon>Dikarya</taxon>
        <taxon>Ascomycota</taxon>
        <taxon>Pezizomycotina</taxon>
        <taxon>Eurotiomycetes</taxon>
        <taxon>Chaetothyriomycetidae</taxon>
        <taxon>Chaetothyriales</taxon>
        <taxon>Cyphellophoraceae</taxon>
        <taxon>Cyphellophora</taxon>
    </lineage>
</organism>
<dbReference type="VEuPathDB" id="FungiDB:AB675_5400"/>
<dbReference type="EMBL" id="LFJN01000008">
    <property type="protein sequence ID" value="KPI41908.1"/>
    <property type="molecule type" value="Genomic_DNA"/>
</dbReference>
<proteinExistence type="predicted"/>
<dbReference type="AlphaFoldDB" id="A0A0N0NNT1"/>
<dbReference type="Pfam" id="PF05141">
    <property type="entry name" value="DIT1_PvcA"/>
    <property type="match status" value="1"/>
</dbReference>
<dbReference type="Proteomes" id="UP000038010">
    <property type="component" value="Unassembled WGS sequence"/>
</dbReference>
<sequence length="539" mass="61311">MAASTFHEARIVYTTSTSGELNDIVSFHGLQSPEDFFEVCRACRSGPPFLDLRIDQFHLTATSRSLKGRQSSPAGLALVQYELHFTTHIAGLMMVVPADSLVDDAPQDRTLRMTFRDYMALVTLAQDTFRVPPRSLIQAPFAGSEYETRLWTDAVLAVFEECILFRGPENDKWHEGKAICRAKIQHYVHARSRIRFCLPAFPCKSYNLDKVADQWPDGAEYEALSTIYDFCREVKQVYPPGCVFEIISDGHVFSDCIGVDDEIVTEYNARLRKMADLLQYRSHEEGLDGCITFRNLHDILQPVRWVRNFFQETFVDLEALNHPVSTSRAIQDDINRTILLQACASNQDHIQQVIRQDPSHSITMLKSKSQRKKLAEKVAIEMMARNAAYSSLVELTMPHHVRLSIHAHNNAGPKFAVSLLTKHKFQPLTSFDGLKLSTRYSLYDERHHLHIPTPWHNCLVEVKDGHDTTYVCKAGLVKAELKESNVWSPRSGYVADHPRGGRFVLYRKRASRAESVLPRVIVSSEPQAVDVLRLPIPHL</sequence>
<dbReference type="InterPro" id="IPR007817">
    <property type="entry name" value="Isocyanide_synthase_DIT1"/>
</dbReference>
<dbReference type="PANTHER" id="PTHR37285:SF5">
    <property type="entry name" value="SPORE WALL MATURATION PROTEIN DIT1"/>
    <property type="match status" value="1"/>
</dbReference>
<evidence type="ECO:0000313" key="1">
    <source>
        <dbReference type="EMBL" id="KPI41908.1"/>
    </source>
</evidence>
<dbReference type="PANTHER" id="PTHR37285">
    <property type="entry name" value="SPORE WALL MATURATION PROTEIN DIT1"/>
    <property type="match status" value="1"/>
</dbReference>
<dbReference type="OrthoDB" id="429813at2759"/>
<dbReference type="GeneID" id="28737489"/>
<accession>A0A0N0NNT1</accession>
<name>A0A0N0NNT1_9EURO</name>
<reference evidence="1 2" key="1">
    <citation type="submission" date="2015-06" db="EMBL/GenBank/DDBJ databases">
        <title>Draft genome of the ant-associated black yeast Phialophora attae CBS 131958.</title>
        <authorList>
            <person name="Moreno L.F."/>
            <person name="Stielow B.J."/>
            <person name="de Hoog S."/>
            <person name="Vicente V.A."/>
            <person name="Weiss V.A."/>
            <person name="de Vries M."/>
            <person name="Cruz L.M."/>
            <person name="Souza E.M."/>
        </authorList>
    </citation>
    <scope>NUCLEOTIDE SEQUENCE [LARGE SCALE GENOMIC DNA]</scope>
    <source>
        <strain evidence="1 2">CBS 131958</strain>
    </source>
</reference>